<proteinExistence type="predicted"/>
<evidence type="ECO:0000313" key="1">
    <source>
        <dbReference type="EMBL" id="EFM24799.1"/>
    </source>
</evidence>
<dbReference type="STRING" id="862517.HMPREF9225_1665"/>
<dbReference type="AlphaFoldDB" id="E0NNC6"/>
<evidence type="ECO:0000313" key="2">
    <source>
        <dbReference type="Proteomes" id="UP000003280"/>
    </source>
</evidence>
<protein>
    <submittedName>
        <fullName evidence="1">Uncharacterized protein</fullName>
    </submittedName>
</protein>
<dbReference type="EMBL" id="AEEH01000048">
    <property type="protein sequence ID" value="EFM24799.1"/>
    <property type="molecule type" value="Genomic_DNA"/>
</dbReference>
<dbReference type="Proteomes" id="UP000003280">
    <property type="component" value="Unassembled WGS sequence"/>
</dbReference>
<comment type="caution">
    <text evidence="1">The sequence shown here is derived from an EMBL/GenBank/DDBJ whole genome shotgun (WGS) entry which is preliminary data.</text>
</comment>
<dbReference type="OrthoDB" id="15023at2"/>
<dbReference type="HOGENOM" id="CLU_194432_0_0_9"/>
<dbReference type="RefSeq" id="WP_008902440.1">
    <property type="nucleotide sequence ID" value="NZ_GL397071.1"/>
</dbReference>
<name>E0NNC6_9FIRM</name>
<sequence>MKCKKCGNEENFFIIEKFSGVTELCVDADGELTNYNADAYDATDYRLKSIYYYCCECRSKVAKIPEEKRY</sequence>
<gene>
    <name evidence="1" type="ORF">HMPREF9225_1665</name>
</gene>
<organism evidence="1 2">
    <name type="scientific">Peptoniphilus duerdenii ATCC BAA-1640</name>
    <dbReference type="NCBI Taxonomy" id="862517"/>
    <lineage>
        <taxon>Bacteria</taxon>
        <taxon>Bacillati</taxon>
        <taxon>Bacillota</taxon>
        <taxon>Tissierellia</taxon>
        <taxon>Tissierellales</taxon>
        <taxon>Peptoniphilaceae</taxon>
        <taxon>Peptoniphilus</taxon>
    </lineage>
</organism>
<reference evidence="1 2" key="1">
    <citation type="submission" date="2010-07" db="EMBL/GenBank/DDBJ databases">
        <authorList>
            <person name="Muzny D."/>
            <person name="Qin X."/>
            <person name="Deng J."/>
            <person name="Jiang H."/>
            <person name="Liu Y."/>
            <person name="Qu J."/>
            <person name="Song X.-Z."/>
            <person name="Zhang L."/>
            <person name="Thornton R."/>
            <person name="Coyle M."/>
            <person name="Francisco L."/>
            <person name="Jackson L."/>
            <person name="Javaid M."/>
            <person name="Korchina V."/>
            <person name="Kovar C."/>
            <person name="Mata R."/>
            <person name="Mathew T."/>
            <person name="Ngo R."/>
            <person name="Nguyen L."/>
            <person name="Nguyen N."/>
            <person name="Okwuonu G."/>
            <person name="Ongeri F."/>
            <person name="Pham C."/>
            <person name="Simmons D."/>
            <person name="Wilczek-Boney K."/>
            <person name="Hale W."/>
            <person name="Jakkamsetti A."/>
            <person name="Pham P."/>
            <person name="Ruth R."/>
            <person name="San Lucas F."/>
            <person name="Warren J."/>
            <person name="Zhang J."/>
            <person name="Zhao Z."/>
            <person name="Zhou C."/>
            <person name="Zhu D."/>
            <person name="Lee S."/>
            <person name="Bess C."/>
            <person name="Blankenburg K."/>
            <person name="Forbes L."/>
            <person name="Fu Q."/>
            <person name="Gubbala S."/>
            <person name="Hirani K."/>
            <person name="Jayaseelan J.C."/>
            <person name="Lara F."/>
            <person name="Munidasa M."/>
            <person name="Palculict T."/>
            <person name="Patil S."/>
            <person name="Pu L.-L."/>
            <person name="Saada N."/>
            <person name="Tang L."/>
            <person name="Weissenberger G."/>
            <person name="Zhu Y."/>
            <person name="Hemphill L."/>
            <person name="Shang Y."/>
            <person name="Youmans B."/>
            <person name="Ayvaz T."/>
            <person name="Ross M."/>
            <person name="Santibanez J."/>
            <person name="Aqrawi P."/>
            <person name="Gross S."/>
            <person name="Joshi V."/>
            <person name="Fowler G."/>
            <person name="Nazareth L."/>
            <person name="Reid J."/>
            <person name="Worley K."/>
            <person name="Petrosino J."/>
            <person name="Highlander S."/>
            <person name="Gibbs R."/>
        </authorList>
    </citation>
    <scope>NUCLEOTIDE SEQUENCE [LARGE SCALE GENOMIC DNA]</scope>
    <source>
        <strain evidence="1 2">ATCC BAA-1640</strain>
    </source>
</reference>
<accession>E0NNC6</accession>
<keyword evidence="2" id="KW-1185">Reference proteome</keyword>